<dbReference type="InterPro" id="IPR018631">
    <property type="entry name" value="AAA-ATPase-like_dom"/>
</dbReference>
<reference evidence="2" key="1">
    <citation type="submission" date="2015-12" db="EMBL/GenBank/DDBJ databases">
        <title>De novo transcriptome assembly of four potential Pierce s Disease insect vectors from Arizona vineyards.</title>
        <authorList>
            <person name="Tassone E.E."/>
        </authorList>
    </citation>
    <scope>NUCLEOTIDE SEQUENCE</scope>
</reference>
<protein>
    <recommendedName>
        <fullName evidence="1">AAA-ATPase-like domain-containing protein</fullName>
    </recommendedName>
</protein>
<organism evidence="2">
    <name type="scientific">Clastoptera arizonana</name>
    <name type="common">Arizona spittle bug</name>
    <dbReference type="NCBI Taxonomy" id="38151"/>
    <lineage>
        <taxon>Eukaryota</taxon>
        <taxon>Metazoa</taxon>
        <taxon>Ecdysozoa</taxon>
        <taxon>Arthropoda</taxon>
        <taxon>Hexapoda</taxon>
        <taxon>Insecta</taxon>
        <taxon>Pterygota</taxon>
        <taxon>Neoptera</taxon>
        <taxon>Paraneoptera</taxon>
        <taxon>Hemiptera</taxon>
        <taxon>Auchenorrhyncha</taxon>
        <taxon>Cercopoidea</taxon>
        <taxon>Clastopteridae</taxon>
        <taxon>Clastoptera</taxon>
    </lineage>
</organism>
<proteinExistence type="predicted"/>
<dbReference type="AlphaFoldDB" id="A0A1B6E926"/>
<dbReference type="PANTHER" id="PTHR34825">
    <property type="entry name" value="CONSERVED PROTEIN, WITH A WEAK D-GALACTARATE DEHYDRATASE/ALTRONATE HYDROLASE DOMAIN"/>
    <property type="match status" value="1"/>
</dbReference>
<gene>
    <name evidence="2" type="ORF">g.15896</name>
</gene>
<evidence type="ECO:0000259" key="1">
    <source>
        <dbReference type="Pfam" id="PF09820"/>
    </source>
</evidence>
<dbReference type="Pfam" id="PF09820">
    <property type="entry name" value="AAA-ATPase_like"/>
    <property type="match status" value="1"/>
</dbReference>
<evidence type="ECO:0000313" key="2">
    <source>
        <dbReference type="EMBL" id="JAS34442.1"/>
    </source>
</evidence>
<dbReference type="EMBL" id="GEDC01002856">
    <property type="protein sequence ID" value="JAS34442.1"/>
    <property type="molecule type" value="Transcribed_RNA"/>
</dbReference>
<feature type="domain" description="AAA-ATPase-like" evidence="1">
    <location>
        <begin position="23"/>
        <end position="189"/>
    </location>
</feature>
<sequence length="280" mass="33300">MDMAKRFLEIEVNVDGNTLKTTETRNYKLFCDLPLEICKNKTFMNKHFGQYPVLPVDYTPLTAMRSYDAMLALYAQVLEISFSHHAYLIANSTLWKNHTQKAYFTRRTNVTEEYIINGFRLLSRLLYKNFGRKIIVLIDEYDVYINSLFIVGREEKDKIKVFLGRFNREFLNNNIYLDKALLTGVIPVDNKIYPLPNNITEYIFLKRQKFFNYYGINEMELNNVFMSNLKNDEKKKKLKEIIDDECDNYVLDDEGRRIYGTWSVLNYFENITNIENHIVI</sequence>
<accession>A0A1B6E926</accession>
<name>A0A1B6E926_9HEMI</name>
<dbReference type="PANTHER" id="PTHR34825:SF1">
    <property type="entry name" value="AAA-ATPASE-LIKE DOMAIN-CONTAINING PROTEIN"/>
    <property type="match status" value="1"/>
</dbReference>